<sequence>MARSDVFVQASLSRLGETSKNRPKFALKLSLKRRALILSEPKRGTSPLGEGWPHSGEESSPQRELVSLVGLFVDSLA</sequence>
<dbReference type="Proteomes" id="UP000501690">
    <property type="component" value="Linkage Group LG6"/>
</dbReference>
<evidence type="ECO:0000256" key="1">
    <source>
        <dbReference type="SAM" id="MobiDB-lite"/>
    </source>
</evidence>
<evidence type="ECO:0000313" key="3">
    <source>
        <dbReference type="Proteomes" id="UP000501690"/>
    </source>
</evidence>
<protein>
    <submittedName>
        <fullName evidence="2">Uncharacterized protein</fullName>
    </submittedName>
</protein>
<evidence type="ECO:0000313" key="2">
    <source>
        <dbReference type="EMBL" id="QCD96695.1"/>
    </source>
</evidence>
<proteinExistence type="predicted"/>
<reference evidence="2 3" key="1">
    <citation type="submission" date="2019-04" db="EMBL/GenBank/DDBJ databases">
        <title>An improved genome assembly and genetic linkage map for asparagus bean, Vigna unguiculata ssp. sesquipedialis.</title>
        <authorList>
            <person name="Xia Q."/>
            <person name="Zhang R."/>
            <person name="Dong Y."/>
        </authorList>
    </citation>
    <scope>NUCLEOTIDE SEQUENCE [LARGE SCALE GENOMIC DNA]</scope>
    <source>
        <tissue evidence="2">Leaf</tissue>
    </source>
</reference>
<keyword evidence="3" id="KW-1185">Reference proteome</keyword>
<accession>A0A4D6M635</accession>
<name>A0A4D6M635_VIGUN</name>
<dbReference type="AlphaFoldDB" id="A0A4D6M635"/>
<gene>
    <name evidence="2" type="ORF">DEO72_LG6g1403</name>
</gene>
<organism evidence="2 3">
    <name type="scientific">Vigna unguiculata</name>
    <name type="common">Cowpea</name>
    <dbReference type="NCBI Taxonomy" id="3917"/>
    <lineage>
        <taxon>Eukaryota</taxon>
        <taxon>Viridiplantae</taxon>
        <taxon>Streptophyta</taxon>
        <taxon>Embryophyta</taxon>
        <taxon>Tracheophyta</taxon>
        <taxon>Spermatophyta</taxon>
        <taxon>Magnoliopsida</taxon>
        <taxon>eudicotyledons</taxon>
        <taxon>Gunneridae</taxon>
        <taxon>Pentapetalae</taxon>
        <taxon>rosids</taxon>
        <taxon>fabids</taxon>
        <taxon>Fabales</taxon>
        <taxon>Fabaceae</taxon>
        <taxon>Papilionoideae</taxon>
        <taxon>50 kb inversion clade</taxon>
        <taxon>NPAAA clade</taxon>
        <taxon>indigoferoid/millettioid clade</taxon>
        <taxon>Phaseoleae</taxon>
        <taxon>Vigna</taxon>
    </lineage>
</organism>
<dbReference type="EMBL" id="CP039350">
    <property type="protein sequence ID" value="QCD96695.1"/>
    <property type="molecule type" value="Genomic_DNA"/>
</dbReference>
<feature type="region of interest" description="Disordered" evidence="1">
    <location>
        <begin position="41"/>
        <end position="63"/>
    </location>
</feature>